<dbReference type="EMBL" id="ADLE01000015">
    <property type="protein sequence ID" value="EJZ62893.1"/>
    <property type="molecule type" value="Genomic_DNA"/>
</dbReference>
<organism evidence="1 2">
    <name type="scientific">Barnesiella intestinihominis YIT 11860</name>
    <dbReference type="NCBI Taxonomy" id="742726"/>
    <lineage>
        <taxon>Bacteria</taxon>
        <taxon>Pseudomonadati</taxon>
        <taxon>Bacteroidota</taxon>
        <taxon>Bacteroidia</taxon>
        <taxon>Bacteroidales</taxon>
        <taxon>Barnesiellaceae</taxon>
        <taxon>Barnesiella</taxon>
    </lineage>
</organism>
<name>K0WU15_9BACT</name>
<dbReference type="InterPro" id="IPR058532">
    <property type="entry name" value="YjbR/MT2646/Rv2570-like"/>
</dbReference>
<evidence type="ECO:0000313" key="2">
    <source>
        <dbReference type="Proteomes" id="UP000006044"/>
    </source>
</evidence>
<proteinExistence type="predicted"/>
<dbReference type="SUPFAM" id="SSF142906">
    <property type="entry name" value="YjbR-like"/>
    <property type="match status" value="1"/>
</dbReference>
<dbReference type="eggNOG" id="COG2315">
    <property type="taxonomic scope" value="Bacteria"/>
</dbReference>
<comment type="caution">
    <text evidence="1">The sequence shown here is derived from an EMBL/GenBank/DDBJ whole genome shotgun (WGS) entry which is preliminary data.</text>
</comment>
<accession>K0WU15</accession>
<protein>
    <recommendedName>
        <fullName evidence="3">MmcQ/YjbR family DNA-binding protein</fullName>
    </recommendedName>
</protein>
<reference evidence="1 2" key="1">
    <citation type="submission" date="2012-08" db="EMBL/GenBank/DDBJ databases">
        <title>The Genome Sequence of Barnesiella intestinihominis YIT 11860.</title>
        <authorList>
            <consortium name="The Broad Institute Genome Sequencing Platform"/>
            <person name="Earl A."/>
            <person name="Ward D."/>
            <person name="Feldgarden M."/>
            <person name="Gevers D."/>
            <person name="Morotomi M."/>
            <person name="Walker B."/>
            <person name="Young S.K."/>
            <person name="Zeng Q."/>
            <person name="Gargeya S."/>
            <person name="Fitzgerald M."/>
            <person name="Haas B."/>
            <person name="Abouelleil A."/>
            <person name="Alvarado L."/>
            <person name="Arachchi H.M."/>
            <person name="Berlin A.M."/>
            <person name="Chapman S.B."/>
            <person name="Goldberg J."/>
            <person name="Griggs A."/>
            <person name="Gujja S."/>
            <person name="Hansen M."/>
            <person name="Howarth C."/>
            <person name="Imamovic A."/>
            <person name="Larimer J."/>
            <person name="McCowen C."/>
            <person name="Montmayeur A."/>
            <person name="Murphy C."/>
            <person name="Neiman D."/>
            <person name="Pearson M."/>
            <person name="Priest M."/>
            <person name="Roberts A."/>
            <person name="Saif S."/>
            <person name="Shea T."/>
            <person name="Sisk P."/>
            <person name="Sykes S."/>
            <person name="Wortman J."/>
            <person name="Nusbaum C."/>
            <person name="Birren B."/>
        </authorList>
    </citation>
    <scope>NUCLEOTIDE SEQUENCE [LARGE SCALE GENOMIC DNA]</scope>
    <source>
        <strain evidence="1 2">YIT 11860</strain>
    </source>
</reference>
<dbReference type="PANTHER" id="PTHR35145:SF1">
    <property type="entry name" value="CYTOPLASMIC PROTEIN"/>
    <property type="match status" value="1"/>
</dbReference>
<dbReference type="PANTHER" id="PTHR35145">
    <property type="entry name" value="CYTOPLASMIC PROTEIN-RELATED"/>
    <property type="match status" value="1"/>
</dbReference>
<dbReference type="AlphaFoldDB" id="K0WU15"/>
<dbReference type="STRING" id="742726.HMPREF9448_02247"/>
<dbReference type="Gene3D" id="3.90.1150.30">
    <property type="match status" value="1"/>
</dbReference>
<dbReference type="Pfam" id="PF04237">
    <property type="entry name" value="YjbR"/>
    <property type="match status" value="1"/>
</dbReference>
<dbReference type="GeneID" id="77849449"/>
<dbReference type="HOGENOM" id="CLU_105851_1_1_10"/>
<dbReference type="OrthoDB" id="9789813at2"/>
<dbReference type="Proteomes" id="UP000006044">
    <property type="component" value="Unassembled WGS sequence"/>
</dbReference>
<gene>
    <name evidence="1" type="ORF">HMPREF9448_02247</name>
</gene>
<dbReference type="InterPro" id="IPR007351">
    <property type="entry name" value="YjbR"/>
</dbReference>
<keyword evidence="2" id="KW-1185">Reference proteome</keyword>
<evidence type="ECO:0008006" key="3">
    <source>
        <dbReference type="Google" id="ProtNLM"/>
    </source>
</evidence>
<dbReference type="PATRIC" id="fig|742726.3.peg.2347"/>
<sequence length="126" mass="15003">MNVESLREFCLSLPQVTECFPFDEWVLVFKIEGKMFLFCDLSAEEKRISLKCDPELAIELRERYPEIEPGYHTNKRLWNSIWLRPSIDDKVICDCIVHAYSEVLKKLPKIKREPLSELLEAWKQKK</sequence>
<evidence type="ECO:0000313" key="1">
    <source>
        <dbReference type="EMBL" id="EJZ62893.1"/>
    </source>
</evidence>
<dbReference type="RefSeq" id="WP_008862637.1">
    <property type="nucleotide sequence ID" value="NZ_JH815205.1"/>
</dbReference>
<dbReference type="InterPro" id="IPR038056">
    <property type="entry name" value="YjbR-like_sf"/>
</dbReference>